<gene>
    <name evidence="1" type="ORF">ALP32_200419</name>
</gene>
<proteinExistence type="predicted"/>
<comment type="caution">
    <text evidence="1">The sequence shown here is derived from an EMBL/GenBank/DDBJ whole genome shotgun (WGS) entry which is preliminary data.</text>
</comment>
<evidence type="ECO:0000313" key="2">
    <source>
        <dbReference type="Proteomes" id="UP000281514"/>
    </source>
</evidence>
<sequence length="37" mass="4009">MAPPKGKVAGSNPAWDTIQFSAFNDFLYFRTVAMTAG</sequence>
<reference evidence="1 2" key="1">
    <citation type="submission" date="2018-08" db="EMBL/GenBank/DDBJ databases">
        <title>Recombination of ecologically and evolutionarily significant loci maintains genetic cohesion in the Pseudomonas syringae species complex.</title>
        <authorList>
            <person name="Dillon M."/>
            <person name="Thakur S."/>
            <person name="Almeida R.N.D."/>
            <person name="Weir B.S."/>
            <person name="Guttman D.S."/>
        </authorList>
    </citation>
    <scope>NUCLEOTIDE SEQUENCE [LARGE SCALE GENOMIC DNA]</scope>
    <source>
        <strain evidence="1 2">ICMP 9749</strain>
    </source>
</reference>
<dbReference type="AlphaFoldDB" id="A0A3M5TCM8"/>
<dbReference type="EMBL" id="RBTX01000426">
    <property type="protein sequence ID" value="RMU30777.1"/>
    <property type="molecule type" value="Genomic_DNA"/>
</dbReference>
<evidence type="ECO:0000313" key="1">
    <source>
        <dbReference type="EMBL" id="RMU30777.1"/>
    </source>
</evidence>
<accession>A0A3M5TCM8</accession>
<dbReference type="Proteomes" id="UP000281514">
    <property type="component" value="Unassembled WGS sequence"/>
</dbReference>
<organism evidence="1 2">
    <name type="scientific">Pseudomonas avellanae</name>
    <dbReference type="NCBI Taxonomy" id="46257"/>
    <lineage>
        <taxon>Bacteria</taxon>
        <taxon>Pseudomonadati</taxon>
        <taxon>Pseudomonadota</taxon>
        <taxon>Gammaproteobacteria</taxon>
        <taxon>Pseudomonadales</taxon>
        <taxon>Pseudomonadaceae</taxon>
        <taxon>Pseudomonas</taxon>
    </lineage>
</organism>
<name>A0A3M5TCM8_9PSED</name>
<protein>
    <submittedName>
        <fullName evidence="1">Uncharacterized protein</fullName>
    </submittedName>
</protein>